<dbReference type="PANTHER" id="PTHR23324:SF83">
    <property type="entry name" value="SEC14-LIKE PROTEIN 2"/>
    <property type="match status" value="1"/>
</dbReference>
<dbReference type="InterPro" id="IPR001251">
    <property type="entry name" value="CRAL-TRIO_dom"/>
</dbReference>
<dbReference type="EMBL" id="CAJVCH010570496">
    <property type="protein sequence ID" value="CAG7835054.1"/>
    <property type="molecule type" value="Genomic_DNA"/>
</dbReference>
<accession>A0A8J2LMS8</accession>
<evidence type="ECO:0000313" key="3">
    <source>
        <dbReference type="Proteomes" id="UP000708208"/>
    </source>
</evidence>
<comment type="caution">
    <text evidence="2">The sequence shown here is derived from an EMBL/GenBank/DDBJ whole genome shotgun (WGS) entry which is preliminary data.</text>
</comment>
<dbReference type="PANTHER" id="PTHR23324">
    <property type="entry name" value="SEC14 RELATED PROTEIN"/>
    <property type="match status" value="1"/>
</dbReference>
<dbReference type="CDD" id="cd00170">
    <property type="entry name" value="SEC14"/>
    <property type="match status" value="1"/>
</dbReference>
<dbReference type="InterPro" id="IPR051064">
    <property type="entry name" value="SEC14/CRAL-TRIO_domain"/>
</dbReference>
<gene>
    <name evidence="2" type="ORF">AFUS01_LOCUS44480</name>
</gene>
<dbReference type="Proteomes" id="UP000708208">
    <property type="component" value="Unassembled WGS sequence"/>
</dbReference>
<keyword evidence="3" id="KW-1185">Reference proteome</keyword>
<name>A0A8J2LMS8_9HEXA</name>
<proteinExistence type="predicted"/>
<feature type="domain" description="CRAL-TRIO" evidence="1">
    <location>
        <begin position="104"/>
        <end position="291"/>
    </location>
</feature>
<organism evidence="2 3">
    <name type="scientific">Allacma fusca</name>
    <dbReference type="NCBI Taxonomy" id="39272"/>
    <lineage>
        <taxon>Eukaryota</taxon>
        <taxon>Metazoa</taxon>
        <taxon>Ecdysozoa</taxon>
        <taxon>Arthropoda</taxon>
        <taxon>Hexapoda</taxon>
        <taxon>Collembola</taxon>
        <taxon>Symphypleona</taxon>
        <taxon>Sminthuridae</taxon>
        <taxon>Allacma</taxon>
    </lineage>
</organism>
<protein>
    <recommendedName>
        <fullName evidence="1">CRAL-TRIO domain-containing protein</fullName>
    </recommendedName>
</protein>
<evidence type="ECO:0000259" key="1">
    <source>
        <dbReference type="PROSITE" id="PS50191"/>
    </source>
</evidence>
<sequence length="302" mass="34436">MYTGFEGNFQNIQPANIFYSMAPKGQATLDENENAITQLNLATEKILSRIPDIIGIDPSFGCPVYLKCWLTLGQLNTDKTERIIREGMRWRKEKNSEFAITQPLNPLIEKALRLYIDGNSKNGFVVGSAYLGVFKLRDILSKVGVEAGLYHWLQVLGRTEKLCIERSKELSQRYNNEDIRLWPALKKNWFIINAKHLSYFECIHTGVIQMAVALVKMGTSYFPGLEGTIVIINAGRFMELALRAVRPLLTGSNADLIVFGYDELAWKAFIHKHVDPDQLRTPFGGTMEYNDLYNPDKDYMKI</sequence>
<dbReference type="Pfam" id="PF00650">
    <property type="entry name" value="CRAL_TRIO"/>
    <property type="match status" value="1"/>
</dbReference>
<evidence type="ECO:0000313" key="2">
    <source>
        <dbReference type="EMBL" id="CAG7835054.1"/>
    </source>
</evidence>
<dbReference type="GO" id="GO:0005737">
    <property type="term" value="C:cytoplasm"/>
    <property type="evidence" value="ECO:0007669"/>
    <property type="project" value="TreeGrafter"/>
</dbReference>
<dbReference type="PROSITE" id="PS50191">
    <property type="entry name" value="CRAL_TRIO"/>
    <property type="match status" value="1"/>
</dbReference>
<dbReference type="AlphaFoldDB" id="A0A8J2LMS8"/>
<reference evidence="2" key="1">
    <citation type="submission" date="2021-06" db="EMBL/GenBank/DDBJ databases">
        <authorList>
            <person name="Hodson N. C."/>
            <person name="Mongue J. A."/>
            <person name="Jaron S. K."/>
        </authorList>
    </citation>
    <scope>NUCLEOTIDE SEQUENCE</scope>
</reference>